<dbReference type="PROSITE" id="PS51094">
    <property type="entry name" value="PTS_EIIA_TYPE_2"/>
    <property type="match status" value="1"/>
</dbReference>
<dbReference type="InterPro" id="IPR016152">
    <property type="entry name" value="PTrfase/Anion_transptr"/>
</dbReference>
<dbReference type="PANTHER" id="PTHR47738:SF2">
    <property type="entry name" value="PTS SYSTEM FRUCTOSE-LIKE EIIA COMPONENT"/>
    <property type="match status" value="1"/>
</dbReference>
<dbReference type="SUPFAM" id="SSF55804">
    <property type="entry name" value="Phoshotransferase/anion transport protein"/>
    <property type="match status" value="1"/>
</dbReference>
<proteinExistence type="predicted"/>
<dbReference type="Gene3D" id="3.40.930.10">
    <property type="entry name" value="Mannitol-specific EII, Chain A"/>
    <property type="match status" value="1"/>
</dbReference>
<name>A0A7V1LJT3_CALAY</name>
<dbReference type="InterPro" id="IPR002178">
    <property type="entry name" value="PTS_EIIA_type-2_dom"/>
</dbReference>
<dbReference type="InterPro" id="IPR051541">
    <property type="entry name" value="PTS_SugarTrans_NitroReg"/>
</dbReference>
<evidence type="ECO:0000259" key="1">
    <source>
        <dbReference type="PROSITE" id="PS51094"/>
    </source>
</evidence>
<dbReference type="PANTHER" id="PTHR47738">
    <property type="entry name" value="PTS SYSTEM FRUCTOSE-LIKE EIIA COMPONENT-RELATED"/>
    <property type="match status" value="1"/>
</dbReference>
<dbReference type="Proteomes" id="UP000886005">
    <property type="component" value="Unassembled WGS sequence"/>
</dbReference>
<dbReference type="CDD" id="cd00211">
    <property type="entry name" value="PTS_IIA_fru"/>
    <property type="match status" value="1"/>
</dbReference>
<protein>
    <submittedName>
        <fullName evidence="2">PTS sugar transporter subunit IIA</fullName>
    </submittedName>
</protein>
<dbReference type="AlphaFoldDB" id="A0A7V1LJT3"/>
<comment type="caution">
    <text evidence="2">The sequence shown here is derived from an EMBL/GenBank/DDBJ whole genome shotgun (WGS) entry which is preliminary data.</text>
</comment>
<evidence type="ECO:0000313" key="2">
    <source>
        <dbReference type="EMBL" id="HED09309.1"/>
    </source>
</evidence>
<keyword evidence="2" id="KW-0762">Sugar transport</keyword>
<reference evidence="2" key="1">
    <citation type="journal article" date="2020" name="mSystems">
        <title>Genome- and Community-Level Interaction Insights into Carbon Utilization and Element Cycling Functions of Hydrothermarchaeota in Hydrothermal Sediment.</title>
        <authorList>
            <person name="Zhou Z."/>
            <person name="Liu Y."/>
            <person name="Xu W."/>
            <person name="Pan J."/>
            <person name="Luo Z.H."/>
            <person name="Li M."/>
        </authorList>
    </citation>
    <scope>NUCLEOTIDE SEQUENCE [LARGE SCALE GENOMIC DNA]</scope>
    <source>
        <strain evidence="2">HyVt-456</strain>
    </source>
</reference>
<feature type="domain" description="PTS EIIA type-2" evidence="1">
    <location>
        <begin position="4"/>
        <end position="148"/>
    </location>
</feature>
<dbReference type="Pfam" id="PF00359">
    <property type="entry name" value="PTS_EIIA_2"/>
    <property type="match status" value="1"/>
</dbReference>
<accession>A0A7V1LJT3</accession>
<sequence>MNLSKLLTPERIVFLNGADKPSVIGELIDVLHRDKALKDRDMALRDVMARENYLSTGMEHGLAVPHAKTDAVDELVVSFGLHRAGLDFESLDGRPAHFIFLVLSPRSTSGPHIQALARITRGLKDEENRRALLQARNLGELTRILTGQDVS</sequence>
<gene>
    <name evidence="2" type="ORF">ENJ10_01340</name>
</gene>
<organism evidence="2">
    <name type="scientific">Caldithrix abyssi</name>
    <dbReference type="NCBI Taxonomy" id="187145"/>
    <lineage>
        <taxon>Bacteria</taxon>
        <taxon>Pseudomonadati</taxon>
        <taxon>Calditrichota</taxon>
        <taxon>Calditrichia</taxon>
        <taxon>Calditrichales</taxon>
        <taxon>Calditrichaceae</taxon>
        <taxon>Caldithrix</taxon>
    </lineage>
</organism>
<dbReference type="EMBL" id="DRLD01000035">
    <property type="protein sequence ID" value="HED09309.1"/>
    <property type="molecule type" value="Genomic_DNA"/>
</dbReference>
<keyword evidence="2" id="KW-0813">Transport</keyword>